<keyword evidence="5 7" id="KW-0472">Membrane</keyword>
<dbReference type="InterPro" id="IPR001626">
    <property type="entry name" value="ABC_TroCD"/>
</dbReference>
<dbReference type="Proteomes" id="UP001223646">
    <property type="component" value="Unassembled WGS sequence"/>
</dbReference>
<proteinExistence type="inferred from homology"/>
<dbReference type="SUPFAM" id="SSF81345">
    <property type="entry name" value="ABC transporter involved in vitamin B12 uptake, BtuC"/>
    <property type="match status" value="1"/>
</dbReference>
<dbReference type="InterPro" id="IPR037294">
    <property type="entry name" value="ABC_BtuC-like"/>
</dbReference>
<feature type="transmembrane region" description="Helical" evidence="7">
    <location>
        <begin position="133"/>
        <end position="153"/>
    </location>
</feature>
<dbReference type="AlphaFoldDB" id="A0AAW9SR42"/>
<evidence type="ECO:0000256" key="3">
    <source>
        <dbReference type="ARBA" id="ARBA00022692"/>
    </source>
</evidence>
<comment type="caution">
    <text evidence="8">The sequence shown here is derived from an EMBL/GenBank/DDBJ whole genome shotgun (WGS) entry which is preliminary data.</text>
</comment>
<name>A0AAW9SR42_CORAY</name>
<evidence type="ECO:0000256" key="7">
    <source>
        <dbReference type="SAM" id="Phobius"/>
    </source>
</evidence>
<reference evidence="8" key="1">
    <citation type="submission" date="2023-05" db="EMBL/GenBank/DDBJ databases">
        <authorList>
            <person name="Du J."/>
        </authorList>
    </citation>
    <scope>NUCLEOTIDE SEQUENCE</scope>
    <source>
        <strain evidence="8">UMB1064</strain>
    </source>
</reference>
<dbReference type="EMBL" id="JASOOY020000002">
    <property type="protein sequence ID" value="MEO3716082.1"/>
    <property type="molecule type" value="Genomic_DNA"/>
</dbReference>
<dbReference type="Pfam" id="PF00950">
    <property type="entry name" value="ABC-3"/>
    <property type="match status" value="1"/>
</dbReference>
<feature type="transmembrane region" description="Helical" evidence="7">
    <location>
        <begin position="62"/>
        <end position="82"/>
    </location>
</feature>
<feature type="transmembrane region" description="Helical" evidence="7">
    <location>
        <begin position="6"/>
        <end position="28"/>
    </location>
</feature>
<reference evidence="8" key="2">
    <citation type="submission" date="2024-05" db="EMBL/GenBank/DDBJ databases">
        <authorList>
            <person name="Wolfe A."/>
        </authorList>
    </citation>
    <scope>NUCLEOTIDE SEQUENCE</scope>
    <source>
        <strain evidence="8">UMB1064</strain>
    </source>
</reference>
<dbReference type="RefSeq" id="WP_284827131.1">
    <property type="nucleotide sequence ID" value="NZ_JASOOY020000002.1"/>
</dbReference>
<keyword evidence="3 6" id="KW-0812">Transmembrane</keyword>
<keyword evidence="6" id="KW-0813">Transport</keyword>
<keyword evidence="4 7" id="KW-1133">Transmembrane helix</keyword>
<dbReference type="GO" id="GO:0055085">
    <property type="term" value="P:transmembrane transport"/>
    <property type="evidence" value="ECO:0007669"/>
    <property type="project" value="InterPro"/>
</dbReference>
<sequence length="272" mass="28019">MSSILILPIIELILVGALAGVVGVLAVLGKQVFFAEAITHATFPGAVVGVVIAAALGLSHSWISVFLFIGAFLMCIPIGALFGLSKVGTTSSAAGIVLTFGFALGYFLNKWFAPLPVKVESFLVGSVLNVNKIDIVLSGGLLLLVALVLVARWRQLIYFTFDPESFGVAHSRRKAQLVISGLIVLTLVALIPAVGTILSIALLAAPAAALVGVVNDTRLLFVLAPLMGIAIGLVGLFIAVAANLSVGGCIGVCAGCFYVPLKIAATRNNAKV</sequence>
<feature type="transmembrane region" description="Helical" evidence="7">
    <location>
        <begin position="94"/>
        <end position="113"/>
    </location>
</feature>
<evidence type="ECO:0000313" key="9">
    <source>
        <dbReference type="Proteomes" id="UP001223646"/>
    </source>
</evidence>
<evidence type="ECO:0000256" key="1">
    <source>
        <dbReference type="ARBA" id="ARBA00004141"/>
    </source>
</evidence>
<evidence type="ECO:0000313" key="8">
    <source>
        <dbReference type="EMBL" id="MEO3716082.1"/>
    </source>
</evidence>
<dbReference type="GO" id="GO:0043190">
    <property type="term" value="C:ATP-binding cassette (ABC) transporter complex"/>
    <property type="evidence" value="ECO:0007669"/>
    <property type="project" value="InterPro"/>
</dbReference>
<organism evidence="8 9">
    <name type="scientific">Corynebacterium amycolatum</name>
    <dbReference type="NCBI Taxonomy" id="43765"/>
    <lineage>
        <taxon>Bacteria</taxon>
        <taxon>Bacillati</taxon>
        <taxon>Actinomycetota</taxon>
        <taxon>Actinomycetes</taxon>
        <taxon>Mycobacteriales</taxon>
        <taxon>Corynebacteriaceae</taxon>
        <taxon>Corynebacterium</taxon>
    </lineage>
</organism>
<evidence type="ECO:0000256" key="5">
    <source>
        <dbReference type="ARBA" id="ARBA00023136"/>
    </source>
</evidence>
<gene>
    <name evidence="8" type="ORF">QP460_000540</name>
</gene>
<accession>A0AAW9SR42</accession>
<evidence type="ECO:0000256" key="6">
    <source>
        <dbReference type="RuleBase" id="RU003943"/>
    </source>
</evidence>
<feature type="transmembrane region" description="Helical" evidence="7">
    <location>
        <begin position="219"/>
        <end position="238"/>
    </location>
</feature>
<dbReference type="Gene3D" id="1.10.3470.10">
    <property type="entry name" value="ABC transporter involved in vitamin B12 uptake, BtuC"/>
    <property type="match status" value="1"/>
</dbReference>
<dbReference type="PANTHER" id="PTHR30477:SF21">
    <property type="entry name" value="ABC-3 PROTEIN"/>
    <property type="match status" value="1"/>
</dbReference>
<evidence type="ECO:0000256" key="2">
    <source>
        <dbReference type="ARBA" id="ARBA00008034"/>
    </source>
</evidence>
<evidence type="ECO:0000256" key="4">
    <source>
        <dbReference type="ARBA" id="ARBA00022989"/>
    </source>
</evidence>
<feature type="transmembrane region" description="Helical" evidence="7">
    <location>
        <begin position="37"/>
        <end position="56"/>
    </location>
</feature>
<comment type="similarity">
    <text evidence="2 6">Belongs to the ABC-3 integral membrane protein family.</text>
</comment>
<protein>
    <submittedName>
        <fullName evidence="8">Metal ABC transporter permease</fullName>
    </submittedName>
</protein>
<comment type="subcellular location">
    <subcellularLocation>
        <location evidence="6">Cell membrane</location>
        <topology evidence="6">Multi-pass membrane protein</topology>
    </subcellularLocation>
    <subcellularLocation>
        <location evidence="1">Membrane</location>
        <topology evidence="1">Multi-pass membrane protein</topology>
    </subcellularLocation>
</comment>
<feature type="transmembrane region" description="Helical" evidence="7">
    <location>
        <begin position="244"/>
        <end position="261"/>
    </location>
</feature>
<dbReference type="PANTHER" id="PTHR30477">
    <property type="entry name" value="ABC-TRANSPORTER METAL-BINDING PROTEIN"/>
    <property type="match status" value="1"/>
</dbReference>